<dbReference type="Proteomes" id="UP000238375">
    <property type="component" value="Unassembled WGS sequence"/>
</dbReference>
<sequence length="81" mass="9359">MRTETASYLTSPSPVVLIVYKKEPYQYCAVFVNQTREQAEELFKQKYTVEPGSDYEVKEYENVESYSVAENGELLVNGSYK</sequence>
<gene>
    <name evidence="1" type="ORF">CLV58_108116</name>
</gene>
<evidence type="ECO:0000313" key="2">
    <source>
        <dbReference type="Proteomes" id="UP000238375"/>
    </source>
</evidence>
<dbReference type="EMBL" id="PVTE01000008">
    <property type="protein sequence ID" value="PRY39226.1"/>
    <property type="molecule type" value="Genomic_DNA"/>
</dbReference>
<accession>A0A2T0T0N8</accession>
<dbReference type="RefSeq" id="WP_106137912.1">
    <property type="nucleotide sequence ID" value="NZ_PVTE01000008.1"/>
</dbReference>
<protein>
    <submittedName>
        <fullName evidence="1">Uncharacterized protein</fullName>
    </submittedName>
</protein>
<organism evidence="1 2">
    <name type="scientific">Spirosoma oryzae</name>
    <dbReference type="NCBI Taxonomy" id="1469603"/>
    <lineage>
        <taxon>Bacteria</taxon>
        <taxon>Pseudomonadati</taxon>
        <taxon>Bacteroidota</taxon>
        <taxon>Cytophagia</taxon>
        <taxon>Cytophagales</taxon>
        <taxon>Cytophagaceae</taxon>
        <taxon>Spirosoma</taxon>
    </lineage>
</organism>
<proteinExistence type="predicted"/>
<keyword evidence="2" id="KW-1185">Reference proteome</keyword>
<reference evidence="1 2" key="1">
    <citation type="submission" date="2018-03" db="EMBL/GenBank/DDBJ databases">
        <title>Genomic Encyclopedia of Archaeal and Bacterial Type Strains, Phase II (KMG-II): from individual species to whole genera.</title>
        <authorList>
            <person name="Goeker M."/>
        </authorList>
    </citation>
    <scope>NUCLEOTIDE SEQUENCE [LARGE SCALE GENOMIC DNA]</scope>
    <source>
        <strain evidence="1 2">DSM 28354</strain>
    </source>
</reference>
<dbReference type="OrthoDB" id="963514at2"/>
<comment type="caution">
    <text evidence="1">The sequence shown here is derived from an EMBL/GenBank/DDBJ whole genome shotgun (WGS) entry which is preliminary data.</text>
</comment>
<evidence type="ECO:0000313" key="1">
    <source>
        <dbReference type="EMBL" id="PRY39226.1"/>
    </source>
</evidence>
<dbReference type="AlphaFoldDB" id="A0A2T0T0N8"/>
<name>A0A2T0T0N8_9BACT</name>